<sequence length="436" mass="50396">MQRTEKHFKLKNSKVFKQQLLEWAQQFETISWLDSNQYTQQHSSFDTVLAAEEFTSIKTDFSAAFEKLNEFQSLTRDYLFGYLSYDLKNDVETLESNNYDGLDFADLFFYQPQRIVFIKDNLVTFKYLKFIEDEIEQDFESIKNFKIAKKASSKSSKTNPIKLRIHKDDYYQKVNTILQHIHRGDIYEANFCQEFYSENAQIDPLEVYQHLNAISEPPFATFFKMDEQFILSASPERYLKKDGTTVISQPIKGTAKRLRSKIDDDQIALDLARDEKERSENIMIVDLVRNDLSKTAIKGSVKVTELCKVYSFKQVHQLISTISSEVPETLNPVQLLKDTFPMGSMTGAPKVSAMKIIETLEETKRGVYSGAVGYFTPEGDFDFNVIIRSILYNRENKYLSFSVGGAITAKSTPEKEYEECLLKAKAMKYVLKNAVQ</sequence>
<evidence type="ECO:0000259" key="1">
    <source>
        <dbReference type="Pfam" id="PF00425"/>
    </source>
</evidence>
<dbReference type="PANTHER" id="PTHR11236:SF18">
    <property type="entry name" value="AMINODEOXYCHORISMATE SYNTHASE"/>
    <property type="match status" value="1"/>
</dbReference>
<dbReference type="InterPro" id="IPR015890">
    <property type="entry name" value="Chorismate_C"/>
</dbReference>
<proteinExistence type="predicted"/>
<keyword evidence="3" id="KW-1185">Reference proteome</keyword>
<dbReference type="RefSeq" id="WP_188598261.1">
    <property type="nucleotide sequence ID" value="NZ_BMJW01000001.1"/>
</dbReference>
<dbReference type="EMBL" id="BMJW01000001">
    <property type="protein sequence ID" value="GGG95225.1"/>
    <property type="molecule type" value="Genomic_DNA"/>
</dbReference>
<dbReference type="AlphaFoldDB" id="A0A917HYW7"/>
<dbReference type="Pfam" id="PF00425">
    <property type="entry name" value="Chorismate_bind"/>
    <property type="match status" value="1"/>
</dbReference>
<dbReference type="SUPFAM" id="SSF56322">
    <property type="entry name" value="ADC synthase"/>
    <property type="match status" value="1"/>
</dbReference>
<reference evidence="2" key="1">
    <citation type="journal article" date="2014" name="Int. J. Syst. Evol. Microbiol.">
        <title>Complete genome sequence of Corynebacterium casei LMG S-19264T (=DSM 44701T), isolated from a smear-ripened cheese.</title>
        <authorList>
            <consortium name="US DOE Joint Genome Institute (JGI-PGF)"/>
            <person name="Walter F."/>
            <person name="Albersmeier A."/>
            <person name="Kalinowski J."/>
            <person name="Ruckert C."/>
        </authorList>
    </citation>
    <scope>NUCLEOTIDE SEQUENCE</scope>
    <source>
        <strain evidence="2">CGMCC 1.15763</strain>
    </source>
</reference>
<evidence type="ECO:0000313" key="3">
    <source>
        <dbReference type="Proteomes" id="UP000633278"/>
    </source>
</evidence>
<dbReference type="GO" id="GO:0008153">
    <property type="term" value="P:4-aminobenzoate biosynthetic process"/>
    <property type="evidence" value="ECO:0007669"/>
    <property type="project" value="TreeGrafter"/>
</dbReference>
<evidence type="ECO:0000313" key="2">
    <source>
        <dbReference type="EMBL" id="GGG95225.1"/>
    </source>
</evidence>
<organism evidence="2 3">
    <name type="scientific">Polaribacter pacificus</name>
    <dbReference type="NCBI Taxonomy" id="1775173"/>
    <lineage>
        <taxon>Bacteria</taxon>
        <taxon>Pseudomonadati</taxon>
        <taxon>Bacteroidota</taxon>
        <taxon>Flavobacteriia</taxon>
        <taxon>Flavobacteriales</taxon>
        <taxon>Flavobacteriaceae</taxon>
    </lineage>
</organism>
<gene>
    <name evidence="2" type="primary">pabB</name>
    <name evidence="2" type="ORF">GCM10011416_10910</name>
</gene>
<dbReference type="GO" id="GO:0000162">
    <property type="term" value="P:L-tryptophan biosynthetic process"/>
    <property type="evidence" value="ECO:0007669"/>
    <property type="project" value="TreeGrafter"/>
</dbReference>
<dbReference type="Proteomes" id="UP000633278">
    <property type="component" value="Unassembled WGS sequence"/>
</dbReference>
<dbReference type="PANTHER" id="PTHR11236">
    <property type="entry name" value="AMINOBENZOATE/ANTHRANILATE SYNTHASE"/>
    <property type="match status" value="1"/>
</dbReference>
<feature type="domain" description="Chorismate-utilising enzyme C-terminal" evidence="1">
    <location>
        <begin position="167"/>
        <end position="423"/>
    </location>
</feature>
<dbReference type="InterPro" id="IPR005801">
    <property type="entry name" value="ADC_synthase"/>
</dbReference>
<dbReference type="InterPro" id="IPR019999">
    <property type="entry name" value="Anth_synth_I-like"/>
</dbReference>
<comment type="caution">
    <text evidence="2">The sequence shown here is derived from an EMBL/GenBank/DDBJ whole genome shotgun (WGS) entry which is preliminary data.</text>
</comment>
<dbReference type="GO" id="GO:0005737">
    <property type="term" value="C:cytoplasm"/>
    <property type="evidence" value="ECO:0007669"/>
    <property type="project" value="TreeGrafter"/>
</dbReference>
<dbReference type="GO" id="GO:0046820">
    <property type="term" value="F:4-amino-4-deoxychorismate synthase activity"/>
    <property type="evidence" value="ECO:0007669"/>
    <property type="project" value="TreeGrafter"/>
</dbReference>
<accession>A0A917HYW7</accession>
<name>A0A917HYW7_9FLAO</name>
<dbReference type="PRINTS" id="PR00095">
    <property type="entry name" value="ANTSNTHASEI"/>
</dbReference>
<dbReference type="Gene3D" id="3.60.120.10">
    <property type="entry name" value="Anthranilate synthase"/>
    <property type="match status" value="1"/>
</dbReference>
<reference evidence="2" key="2">
    <citation type="submission" date="2020-09" db="EMBL/GenBank/DDBJ databases">
        <authorList>
            <person name="Sun Q."/>
            <person name="Zhou Y."/>
        </authorList>
    </citation>
    <scope>NUCLEOTIDE SEQUENCE</scope>
    <source>
        <strain evidence="2">CGMCC 1.15763</strain>
    </source>
</reference>
<protein>
    <submittedName>
        <fullName evidence="2">Para-aminobenzoate synthase</fullName>
    </submittedName>
</protein>